<feature type="domain" description="SLH" evidence="2">
    <location>
        <begin position="27"/>
        <end position="90"/>
    </location>
</feature>
<dbReference type="PANTHER" id="PTHR43308">
    <property type="entry name" value="OUTER MEMBRANE PROTEIN ALPHA-RELATED"/>
    <property type="match status" value="1"/>
</dbReference>
<gene>
    <name evidence="3" type="ORF">CF651_27070</name>
</gene>
<evidence type="ECO:0000259" key="2">
    <source>
        <dbReference type="PROSITE" id="PS51272"/>
    </source>
</evidence>
<dbReference type="Gene3D" id="2.60.40.1120">
    <property type="entry name" value="Carboxypeptidase-like, regulatory domain"/>
    <property type="match status" value="3"/>
</dbReference>
<reference evidence="3 4" key="1">
    <citation type="submission" date="2017-07" db="EMBL/GenBank/DDBJ databases">
        <title>Genome sequencing and assembly of Paenibacillus rigui.</title>
        <authorList>
            <person name="Mayilraj S."/>
        </authorList>
    </citation>
    <scope>NUCLEOTIDE SEQUENCE [LARGE SCALE GENOMIC DNA]</scope>
    <source>
        <strain evidence="3 4">JCM 16352</strain>
    </source>
</reference>
<dbReference type="InterPro" id="IPR013784">
    <property type="entry name" value="Carb-bd-like_fold"/>
</dbReference>
<dbReference type="SUPFAM" id="SSF49452">
    <property type="entry name" value="Starch-binding domain-like"/>
    <property type="match status" value="2"/>
</dbReference>
<dbReference type="InterPro" id="IPR051465">
    <property type="entry name" value="Cell_Envelope_Struct_Comp"/>
</dbReference>
<dbReference type="Proteomes" id="UP000215509">
    <property type="component" value="Unassembled WGS sequence"/>
</dbReference>
<name>A0A229UIG8_9BACL</name>
<keyword evidence="4" id="KW-1185">Reference proteome</keyword>
<dbReference type="SUPFAM" id="SSF49478">
    <property type="entry name" value="Cna protein B-type domain"/>
    <property type="match status" value="1"/>
</dbReference>
<accession>A0A229UIG8</accession>
<organism evidence="3 4">
    <name type="scientific">Paenibacillus rigui</name>
    <dbReference type="NCBI Taxonomy" id="554312"/>
    <lineage>
        <taxon>Bacteria</taxon>
        <taxon>Bacillati</taxon>
        <taxon>Bacillota</taxon>
        <taxon>Bacilli</taxon>
        <taxon>Bacillales</taxon>
        <taxon>Paenibacillaceae</taxon>
        <taxon>Paenibacillus</taxon>
    </lineage>
</organism>
<feature type="compositionally biased region" description="Low complexity" evidence="1">
    <location>
        <begin position="384"/>
        <end position="396"/>
    </location>
</feature>
<feature type="domain" description="SLH" evidence="2">
    <location>
        <begin position="91"/>
        <end position="149"/>
    </location>
</feature>
<evidence type="ECO:0000313" key="3">
    <source>
        <dbReference type="EMBL" id="OXM83196.1"/>
    </source>
</evidence>
<dbReference type="RefSeq" id="WP_094017981.1">
    <property type="nucleotide sequence ID" value="NZ_NMQW01000050.1"/>
</dbReference>
<evidence type="ECO:0000313" key="4">
    <source>
        <dbReference type="Proteomes" id="UP000215509"/>
    </source>
</evidence>
<proteinExistence type="predicted"/>
<dbReference type="GO" id="GO:0030246">
    <property type="term" value="F:carbohydrate binding"/>
    <property type="evidence" value="ECO:0007669"/>
    <property type="project" value="InterPro"/>
</dbReference>
<dbReference type="PANTHER" id="PTHR43308:SF5">
    <property type="entry name" value="S-LAYER PROTEIN _ PEPTIDOGLYCAN ENDO-BETA-N-ACETYLGLUCOSAMINIDASE"/>
    <property type="match status" value="1"/>
</dbReference>
<dbReference type="SUPFAM" id="SSF49464">
    <property type="entry name" value="Carboxypeptidase regulatory domain-like"/>
    <property type="match status" value="1"/>
</dbReference>
<dbReference type="OrthoDB" id="185675at2"/>
<sequence>MFNGLIRKGTTLLLTLCLIVSSFGMVYGAEELSDVKGHWAEKPLTDWIVKNRIQGYEDGSFKPDHAITRAEFMALVNRSFGLSVTSDVYFTDLKSSDWNYTDVRVALGAGYIEGYEDHTIRSMKAINREEAVVMISRLLKLDTSSYTGAGNAFTDGDQVAAWSKAAVEATAAQKIVEGYTDTSFKPKKEITRAEAVVMLDRALAGRTAEVVYNREGTYGPESGQQTISGNVVIEVSGVKLQNTVIEGNLLLASGIQEGDVFLTNVTVKGTTTINGGGANSVHFKDSMLGKVIVNKKLSLVRIVLEGTTRVQEFIAQTQAQVELSIYAVINNAIINNVITFKGQGTIEIVTLNDTGKGTTFEKQPGNVNGEGAVGGGTGGGSGSSGSNNHHSSSSGTGTVTGYVYDAKLSRNGAVNKGASGVTVSVYSKPSAPETLITTVTTDANGQYSLNLVPGSYYFTYQGNGYLPRGTFSATAVITGQTISMEAMELYHTALLLGARDNSIGSIQRVFGAIVTVTINNETFTEESNVDGAYFIDLPVGTGTATVTAKGYNDAVSTPFEIIEGKETRVTVYMKPLPATVSGTVYEYGTGLKQGSVAINVYQMTSTKETLVQQLMTDDNGQYSVNLQPWMHYRFQFTKNGYAVGDTPIYVNIRPGTYALDRAMAATLVYGNVAAAGSSGLGGVHITTVGQATYTMDTDAYGNYLLFNLPEGIYTITASKDGYDSVTTGSFEVTAQGTVKMPQIRLNAKKN</sequence>
<feature type="region of interest" description="Disordered" evidence="1">
    <location>
        <begin position="357"/>
        <end position="396"/>
    </location>
</feature>
<dbReference type="Pfam" id="PF13620">
    <property type="entry name" value="CarboxypepD_reg"/>
    <property type="match status" value="1"/>
</dbReference>
<dbReference type="Pfam" id="PF00395">
    <property type="entry name" value="SLH"/>
    <property type="match status" value="3"/>
</dbReference>
<feature type="domain" description="SLH" evidence="2">
    <location>
        <begin position="150"/>
        <end position="213"/>
    </location>
</feature>
<dbReference type="InterPro" id="IPR008969">
    <property type="entry name" value="CarboxyPept-like_regulatory"/>
</dbReference>
<dbReference type="EMBL" id="NMQW01000050">
    <property type="protein sequence ID" value="OXM83196.1"/>
    <property type="molecule type" value="Genomic_DNA"/>
</dbReference>
<feature type="compositionally biased region" description="Gly residues" evidence="1">
    <location>
        <begin position="371"/>
        <end position="383"/>
    </location>
</feature>
<dbReference type="AlphaFoldDB" id="A0A229UIG8"/>
<protein>
    <recommendedName>
        <fullName evidence="2">SLH domain-containing protein</fullName>
    </recommendedName>
</protein>
<comment type="caution">
    <text evidence="3">The sequence shown here is derived from an EMBL/GenBank/DDBJ whole genome shotgun (WGS) entry which is preliminary data.</text>
</comment>
<dbReference type="InterPro" id="IPR001119">
    <property type="entry name" value="SLH_dom"/>
</dbReference>
<dbReference type="PROSITE" id="PS51272">
    <property type="entry name" value="SLH"/>
    <property type="match status" value="3"/>
</dbReference>
<evidence type="ECO:0000256" key="1">
    <source>
        <dbReference type="SAM" id="MobiDB-lite"/>
    </source>
</evidence>